<dbReference type="RefSeq" id="WP_095609192.1">
    <property type="nucleotide sequence ID" value="NZ_CAUHCB010000003.1"/>
</dbReference>
<dbReference type="SUPFAM" id="SSF51556">
    <property type="entry name" value="Metallo-dependent hydrolases"/>
    <property type="match status" value="1"/>
</dbReference>
<dbReference type="AlphaFoldDB" id="A0A2A2HBR1"/>
<feature type="domain" description="Amidohydrolase-related" evidence="1">
    <location>
        <begin position="49"/>
        <end position="372"/>
    </location>
</feature>
<dbReference type="Proteomes" id="UP000246004">
    <property type="component" value="Unassembled WGS sequence"/>
</dbReference>
<dbReference type="GO" id="GO:0090614">
    <property type="term" value="F:5'-methylthioadenosine deaminase activity"/>
    <property type="evidence" value="ECO:0007669"/>
    <property type="project" value="UniProtKB-EC"/>
</dbReference>
<dbReference type="InterPro" id="IPR032466">
    <property type="entry name" value="Metal_Hydrolase"/>
</dbReference>
<evidence type="ECO:0000259" key="1">
    <source>
        <dbReference type="Pfam" id="PF01979"/>
    </source>
</evidence>
<dbReference type="InterPro" id="IPR006680">
    <property type="entry name" value="Amidohydro-rel"/>
</dbReference>
<dbReference type="Gene3D" id="2.30.40.10">
    <property type="entry name" value="Urease, subunit C, domain 1"/>
    <property type="match status" value="1"/>
</dbReference>
<dbReference type="EMBL" id="LMVN01000026">
    <property type="protein sequence ID" value="PAV06760.1"/>
    <property type="molecule type" value="Genomic_DNA"/>
</dbReference>
<reference evidence="2 4" key="2">
    <citation type="journal article" date="2017" name="BMC Genomics">
        <title>Genomic analysis of methanogenic archaea reveals a shift towards energy conservation.</title>
        <authorList>
            <person name="Gilmore S.P."/>
            <person name="Henske J.K."/>
            <person name="Sexton J.A."/>
            <person name="Solomon K.V."/>
            <person name="Seppala S."/>
            <person name="Yoo J.I."/>
            <person name="Huyett L.M."/>
            <person name="Pressman A."/>
            <person name="Cogan J.Z."/>
            <person name="Kivenson V."/>
            <person name="Peng X."/>
            <person name="Tan Y."/>
            <person name="Valentine D.L."/>
            <person name="O'Malley M.A."/>
        </authorList>
    </citation>
    <scope>NUCLEOTIDE SEQUENCE [LARGE SCALE GENOMIC DNA]</scope>
    <source>
        <strain evidence="2 4">1R-7</strain>
    </source>
</reference>
<sequence length="380" mass="41926">MITIKNGLVLTGFNLEPKKTNIVIDDDGTIIKISPHYQEGEIIDATGCIVMPAFINAHTHIGDAIAKDVGDGLPIDELVAPPNGLKHQKLKEATDQQLIDAMHDAAKEMVLNGISTFIDFREGGLKGIELLKKAVYDLPINACILGRSDKYYDPDITMDEVRDITRELLQHCDGIGLSGVEDIDDEVILQIADICNQEDKLAMIHVAEYSALQEQSVQETNQTEVERALRSGFTSLVHVTYPIMQDLDLLASSSPFIIACPRSNGMLGVGIPPVSAYVEEKIDVALGTDNVMFNMPDMFREMEYTLKAVRGAYQNKITAYDVVKMATITGFKILGKDISIQEGNVSDILVIKQKSEDPYLSIVNRTSPEDIIHFIMGNQM</sequence>
<dbReference type="InterPro" id="IPR011059">
    <property type="entry name" value="Metal-dep_hydrolase_composite"/>
</dbReference>
<dbReference type="OrthoDB" id="42910at2157"/>
<dbReference type="SUPFAM" id="SSF51338">
    <property type="entry name" value="Composite domain of metallo-dependent hydrolases"/>
    <property type="match status" value="1"/>
</dbReference>
<dbReference type="EC" id="3.5.4.28" evidence="3"/>
<dbReference type="NCBIfam" id="NF005552">
    <property type="entry name" value="PRK07213.1"/>
    <property type="match status" value="1"/>
</dbReference>
<name>A0A2A2HBR1_9EURY</name>
<dbReference type="Proteomes" id="UP000217528">
    <property type="component" value="Unassembled WGS sequence"/>
</dbReference>
<dbReference type="Pfam" id="PF01979">
    <property type="entry name" value="Amidohydro_1"/>
    <property type="match status" value="1"/>
</dbReference>
<accession>A0A2A2HBR1</accession>
<dbReference type="EMBL" id="LWMS01000011">
    <property type="protein sequence ID" value="PWL08592.1"/>
    <property type="molecule type" value="Genomic_DNA"/>
</dbReference>
<keyword evidence="3" id="KW-0378">Hydrolase</keyword>
<dbReference type="Gene3D" id="3.20.20.140">
    <property type="entry name" value="Metal-dependent hydrolases"/>
    <property type="match status" value="1"/>
</dbReference>
<gene>
    <name evidence="3" type="primary">mtaD_2</name>
    <name evidence="2" type="ORF">ASJ82_06300</name>
    <name evidence="3" type="ORF">MSCUN_05220</name>
</gene>
<evidence type="ECO:0000313" key="4">
    <source>
        <dbReference type="Proteomes" id="UP000217528"/>
    </source>
</evidence>
<protein>
    <submittedName>
        <fullName evidence="3">5-methylthioadenosine/S-adenosylhomocysteine deaminase</fullName>
        <ecNumber evidence="3">3.5.4.28</ecNumber>
        <ecNumber evidence="3">3.5.4.31</ecNumber>
    </submittedName>
</protein>
<organism evidence="2 4">
    <name type="scientific">Methanosphaera cuniculi</name>
    <dbReference type="NCBI Taxonomy" id="1077256"/>
    <lineage>
        <taxon>Archaea</taxon>
        <taxon>Methanobacteriati</taxon>
        <taxon>Methanobacteriota</taxon>
        <taxon>Methanomada group</taxon>
        <taxon>Methanobacteria</taxon>
        <taxon>Methanobacteriales</taxon>
        <taxon>Methanobacteriaceae</taxon>
        <taxon>Methanosphaera</taxon>
    </lineage>
</organism>
<evidence type="ECO:0000313" key="3">
    <source>
        <dbReference type="EMBL" id="PWL08592.1"/>
    </source>
</evidence>
<dbReference type="GO" id="GO:0050270">
    <property type="term" value="F:S-adenosylhomocysteine deaminase activity"/>
    <property type="evidence" value="ECO:0007669"/>
    <property type="project" value="UniProtKB-EC"/>
</dbReference>
<dbReference type="PANTHER" id="PTHR43794">
    <property type="entry name" value="AMINOHYDROLASE SSNA-RELATED"/>
    <property type="match status" value="1"/>
</dbReference>
<keyword evidence="4" id="KW-1185">Reference proteome</keyword>
<evidence type="ECO:0000313" key="2">
    <source>
        <dbReference type="EMBL" id="PAV06760.1"/>
    </source>
</evidence>
<proteinExistence type="predicted"/>
<dbReference type="PANTHER" id="PTHR43794:SF5">
    <property type="entry name" value="CHLOROHYDROLASE FAMILY PROTEIN"/>
    <property type="match status" value="1"/>
</dbReference>
<reference evidence="3 5" key="1">
    <citation type="submission" date="2016-04" db="EMBL/GenBank/DDBJ databases">
        <title>Genome sequence of Methanosphaera cuniculi DSM 4103.</title>
        <authorList>
            <person name="Poehlein A."/>
            <person name="Seedorf H."/>
            <person name="Daniel R."/>
        </authorList>
    </citation>
    <scope>NUCLEOTIDE SEQUENCE [LARGE SCALE GENOMIC DNA]</scope>
    <source>
        <strain evidence="3 5">DSM 4103</strain>
    </source>
</reference>
<comment type="caution">
    <text evidence="2">The sequence shown here is derived from an EMBL/GenBank/DDBJ whole genome shotgun (WGS) entry which is preliminary data.</text>
</comment>
<evidence type="ECO:0000313" key="5">
    <source>
        <dbReference type="Proteomes" id="UP000246004"/>
    </source>
</evidence>
<dbReference type="InterPro" id="IPR050287">
    <property type="entry name" value="MTA/SAH_deaminase"/>
</dbReference>
<dbReference type="EC" id="3.5.4.31" evidence="3"/>